<sequence length="181" mass="19719">MLSRGGTRLEIGTTEDLVELSVAEARLAATRLSNELTSPNPHHSRSNNNNNNVAMMTHSSPRPSPSARQYSPTTPHSYQNPNNNNAYHPYPAPPSQRYSGASSNSYRHGPHGSDVVSPDLPEEPYYSPAITPWSAAVSHPRGSGPETRTPPQRPSLSPPQLGRDPPSPSVRRFPTSRDRPS</sequence>
<dbReference type="VEuPathDB" id="TriTrypDB:ADEAN_000941200"/>
<keyword evidence="3" id="KW-1185">Reference proteome</keyword>
<dbReference type="EMBL" id="LR877167">
    <property type="protein sequence ID" value="CAD2221877.1"/>
    <property type="molecule type" value="Genomic_DNA"/>
</dbReference>
<feature type="region of interest" description="Disordered" evidence="1">
    <location>
        <begin position="32"/>
        <end position="181"/>
    </location>
</feature>
<proteinExistence type="predicted"/>
<accession>A0A7G2CRU1</accession>
<dbReference type="AlphaFoldDB" id="A0A7G2CRU1"/>
<feature type="compositionally biased region" description="Low complexity" evidence="1">
    <location>
        <begin position="80"/>
        <end position="89"/>
    </location>
</feature>
<name>A0A7G2CRU1_9TRYP</name>
<feature type="compositionally biased region" description="Polar residues" evidence="1">
    <location>
        <begin position="53"/>
        <end position="79"/>
    </location>
</feature>
<feature type="compositionally biased region" description="Polar residues" evidence="1">
    <location>
        <begin position="96"/>
        <end position="106"/>
    </location>
</feature>
<reference evidence="2 3" key="1">
    <citation type="submission" date="2020-08" db="EMBL/GenBank/DDBJ databases">
        <authorList>
            <person name="Newling K."/>
            <person name="Davey J."/>
            <person name="Forrester S."/>
        </authorList>
    </citation>
    <scope>NUCLEOTIDE SEQUENCE [LARGE SCALE GENOMIC DNA]</scope>
    <source>
        <strain evidence="3">Crithidia deanei Carvalho (ATCC PRA-265)</strain>
    </source>
</reference>
<gene>
    <name evidence="2" type="ORF">ADEAN_000941200</name>
</gene>
<dbReference type="Proteomes" id="UP000515908">
    <property type="component" value="Chromosome 23"/>
</dbReference>
<evidence type="ECO:0000313" key="3">
    <source>
        <dbReference type="Proteomes" id="UP000515908"/>
    </source>
</evidence>
<evidence type="ECO:0000256" key="1">
    <source>
        <dbReference type="SAM" id="MobiDB-lite"/>
    </source>
</evidence>
<feature type="compositionally biased region" description="Low complexity" evidence="1">
    <location>
        <begin position="38"/>
        <end position="52"/>
    </location>
</feature>
<evidence type="ECO:0000313" key="2">
    <source>
        <dbReference type="EMBL" id="CAD2221877.1"/>
    </source>
</evidence>
<protein>
    <submittedName>
        <fullName evidence="2">Uncharacterized protein</fullName>
    </submittedName>
</protein>
<organism evidence="2 3">
    <name type="scientific">Angomonas deanei</name>
    <dbReference type="NCBI Taxonomy" id="59799"/>
    <lineage>
        <taxon>Eukaryota</taxon>
        <taxon>Discoba</taxon>
        <taxon>Euglenozoa</taxon>
        <taxon>Kinetoplastea</taxon>
        <taxon>Metakinetoplastina</taxon>
        <taxon>Trypanosomatida</taxon>
        <taxon>Trypanosomatidae</taxon>
        <taxon>Strigomonadinae</taxon>
        <taxon>Angomonas</taxon>
    </lineage>
</organism>